<protein>
    <recommendedName>
        <fullName evidence="3">DUF2188 domain-containing protein</fullName>
    </recommendedName>
</protein>
<keyword evidence="1" id="KW-0614">Plasmid</keyword>
<dbReference type="Proteomes" id="UP000002429">
    <property type="component" value="Plasmid megaplasmid"/>
</dbReference>
<dbReference type="EMBL" id="CP000353">
    <property type="protein sequence ID" value="ABF11898.1"/>
    <property type="molecule type" value="Genomic_DNA"/>
</dbReference>
<sequence length="77" mass="8236">MSTSIVKVLVTQDNHWAVESDGQLNAYASRGAAIAAGVHKAIKERAMLMIYEREAHASEPIEPIESCDVGVLASVQA</sequence>
<accession>Q1LD78</accession>
<dbReference type="RefSeq" id="WP_011519449.1">
    <property type="nucleotide sequence ID" value="NC_007974.2"/>
</dbReference>
<reference evidence="2" key="1">
    <citation type="journal article" date="2010" name="PLoS ONE">
        <title>The complete genome sequence of Cupriavidus metallidurans strain CH34, a master survivalist in harsh and anthropogenic environments.</title>
        <authorList>
            <person name="Janssen P.J."/>
            <person name="Van Houdt R."/>
            <person name="Moors H."/>
            <person name="Monsieurs P."/>
            <person name="Morin N."/>
            <person name="Michaux A."/>
            <person name="Benotmane M.A."/>
            <person name="Leys N."/>
            <person name="Vallaeys T."/>
            <person name="Lapidus A."/>
            <person name="Monchy S."/>
            <person name="Medigue C."/>
            <person name="Taghavi S."/>
            <person name="McCorkle S."/>
            <person name="Dunn J."/>
            <person name="van der Lelie D."/>
            <person name="Mergeay M."/>
        </authorList>
    </citation>
    <scope>NUCLEOTIDE SEQUENCE [LARGE SCALE GENOMIC DNA]</scope>
    <source>
        <strain evidence="2">ATCC 43123 / DSM 2839 / NBRC 102507 / CH34</strain>
    </source>
</reference>
<organism evidence="1 2">
    <name type="scientific">Cupriavidus metallidurans (strain ATCC 43123 / DSM 2839 / NBRC 102507 / CH34)</name>
    <name type="common">Ralstonia metallidurans</name>
    <dbReference type="NCBI Taxonomy" id="266264"/>
    <lineage>
        <taxon>Bacteria</taxon>
        <taxon>Pseudomonadati</taxon>
        <taxon>Pseudomonadota</taxon>
        <taxon>Betaproteobacteria</taxon>
        <taxon>Burkholderiales</taxon>
        <taxon>Burkholderiaceae</taxon>
        <taxon>Cupriavidus</taxon>
    </lineage>
</organism>
<proteinExistence type="predicted"/>
<evidence type="ECO:0008006" key="3">
    <source>
        <dbReference type="Google" id="ProtNLM"/>
    </source>
</evidence>
<keyword evidence="2" id="KW-1185">Reference proteome</keyword>
<evidence type="ECO:0000313" key="1">
    <source>
        <dbReference type="EMBL" id="ABF11898.1"/>
    </source>
</evidence>
<name>Q1LD78_CUPMC</name>
<dbReference type="KEGG" id="rme:Rmet_5036"/>
<dbReference type="HOGENOM" id="CLU_2635496_0_0_4"/>
<evidence type="ECO:0000313" key="2">
    <source>
        <dbReference type="Proteomes" id="UP000002429"/>
    </source>
</evidence>
<geneLocation type="plasmid" evidence="1 2">
    <name>megaplasmid</name>
</geneLocation>
<dbReference type="AlphaFoldDB" id="Q1LD78"/>
<gene>
    <name evidence="1" type="ordered locus">Rmet_5036</name>
</gene>